<accession>C5B4B0</accession>
<evidence type="ECO:0000313" key="5">
    <source>
        <dbReference type="EMBL" id="ACS43292.1"/>
    </source>
</evidence>
<evidence type="ECO:0000256" key="2">
    <source>
        <dbReference type="ARBA" id="ARBA00022676"/>
    </source>
</evidence>
<dbReference type="HOGENOM" id="CLU_874153_0_0_5"/>
<dbReference type="CAZy" id="GT2">
    <property type="family name" value="Glycosyltransferase Family 2"/>
</dbReference>
<dbReference type="PANTHER" id="PTHR43179">
    <property type="entry name" value="RHAMNOSYLTRANSFERASE WBBL"/>
    <property type="match status" value="1"/>
</dbReference>
<dbReference type="Pfam" id="PF00535">
    <property type="entry name" value="Glycos_transf_2"/>
    <property type="match status" value="1"/>
</dbReference>
<evidence type="ECO:0000259" key="4">
    <source>
        <dbReference type="Pfam" id="PF00535"/>
    </source>
</evidence>
<dbReference type="KEGG" id="mea:Mex_2p0440"/>
<dbReference type="Gene3D" id="3.90.550.10">
    <property type="entry name" value="Spore Coat Polysaccharide Biosynthesis Protein SpsA, Chain A"/>
    <property type="match status" value="1"/>
</dbReference>
<geneLocation type="plasmid" evidence="5 6">
    <name>megaplasmid</name>
</geneLocation>
<evidence type="ECO:0000313" key="6">
    <source>
        <dbReference type="Proteomes" id="UP000009081"/>
    </source>
</evidence>
<organism evidence="5 6">
    <name type="scientific">Methylorubrum extorquens (strain ATCC 14718 / DSM 1338 / JCM 2805 / NCIMB 9133 / AM1)</name>
    <name type="common">Methylobacterium extorquens</name>
    <dbReference type="NCBI Taxonomy" id="272630"/>
    <lineage>
        <taxon>Bacteria</taxon>
        <taxon>Pseudomonadati</taxon>
        <taxon>Pseudomonadota</taxon>
        <taxon>Alphaproteobacteria</taxon>
        <taxon>Hyphomicrobiales</taxon>
        <taxon>Methylobacteriaceae</taxon>
        <taxon>Methylorubrum</taxon>
    </lineage>
</organism>
<dbReference type="GO" id="GO:0016757">
    <property type="term" value="F:glycosyltransferase activity"/>
    <property type="evidence" value="ECO:0007669"/>
    <property type="project" value="UniProtKB-KW"/>
</dbReference>
<reference evidence="5 6" key="1">
    <citation type="journal article" date="2009" name="PLoS ONE">
        <title>Methylobacterium genome sequences: a reference blueprint to investigate microbial metabolism of C1 compounds from natural and industrial sources.</title>
        <authorList>
            <person name="Vuilleumier S."/>
            <person name="Chistoserdova L."/>
            <person name="Lee M.-C."/>
            <person name="Bringel F."/>
            <person name="Lajus A."/>
            <person name="Zhou Y."/>
            <person name="Gourion B."/>
            <person name="Barbe V."/>
            <person name="Chang J."/>
            <person name="Cruveiller S."/>
            <person name="Dossat C."/>
            <person name="Gillett W."/>
            <person name="Gruffaz C."/>
            <person name="Haugen E."/>
            <person name="Hourcade E."/>
            <person name="Levy R."/>
            <person name="Mangenot S."/>
            <person name="Muller E."/>
            <person name="Nadalig T."/>
            <person name="Pagni M."/>
            <person name="Penny C."/>
            <person name="Peyraud R."/>
            <person name="Robinson D.G."/>
            <person name="Roche D."/>
            <person name="Rouy Z."/>
            <person name="Saenampechek C."/>
            <person name="Salvignol G."/>
            <person name="Vallenet D."/>
            <person name="Wu Z."/>
            <person name="Marx C.J."/>
            <person name="Vorholt J.A."/>
            <person name="Olson M.V."/>
            <person name="Kaul R."/>
            <person name="Weissenbach J."/>
            <person name="Medigue C."/>
            <person name="Lidstrom M.E."/>
        </authorList>
    </citation>
    <scope>NUCLEOTIDE SEQUENCE [LARGE SCALE GENOMIC DNA]</scope>
    <source>
        <strain evidence="6">ATCC 14718 / DSM 1338 / JCM 2805 / NCIMB 9133 / AM1</strain>
    </source>
</reference>
<evidence type="ECO:0000256" key="1">
    <source>
        <dbReference type="ARBA" id="ARBA00006739"/>
    </source>
</evidence>
<keyword evidence="6" id="KW-1185">Reference proteome</keyword>
<comment type="similarity">
    <text evidence="1">Belongs to the glycosyltransferase 2 family.</text>
</comment>
<dbReference type="InterPro" id="IPR001173">
    <property type="entry name" value="Glyco_trans_2-like"/>
</dbReference>
<keyword evidence="3 5" id="KW-0808">Transferase</keyword>
<gene>
    <name evidence="5" type="ordered locus">MexAM1_META2p0440</name>
</gene>
<dbReference type="PANTHER" id="PTHR43179:SF12">
    <property type="entry name" value="GALACTOFURANOSYLTRANSFERASE GLFT2"/>
    <property type="match status" value="1"/>
</dbReference>
<dbReference type="Proteomes" id="UP000009081">
    <property type="component" value="Plasmid megaplasmid"/>
</dbReference>
<feature type="domain" description="Glycosyltransferase 2-like" evidence="4">
    <location>
        <begin position="15"/>
        <end position="175"/>
    </location>
</feature>
<dbReference type="InterPro" id="IPR029044">
    <property type="entry name" value="Nucleotide-diphossugar_trans"/>
</dbReference>
<dbReference type="EMBL" id="CP001511">
    <property type="protein sequence ID" value="ACS43292.1"/>
    <property type="molecule type" value="Genomic_DNA"/>
</dbReference>
<proteinExistence type="inferred from homology"/>
<dbReference type="SUPFAM" id="SSF53448">
    <property type="entry name" value="Nucleotide-diphospho-sugar transferases"/>
    <property type="match status" value="1"/>
</dbReference>
<evidence type="ECO:0000256" key="3">
    <source>
        <dbReference type="ARBA" id="ARBA00022679"/>
    </source>
</evidence>
<sequence length="305" mass="34413">MLLLGPAPASLPLCSFVVVTYRRDEALRRTLADLRSQLVGRSAELILVDNNADGVDRVGMLEGFERSTLLRQAENLGVAEGRNVGIWRSRGRFLVFLDDDASFAVPDAMDAVEAAFGEDPAIGAVAFRSFDAATGVGDPAEFPHTDKRLPEDGPIDTFRFIGVGHALRRDAVEQVGTYRPEFFYSMEEFDLSYRLLSHGWRIVYRPAVVVAHRRDPAGRVPSPRKVEMSVLNKLRIAFMHLPPRHAMLCAAAWLCRGFAMRRGVYRVDRVLAEFVAWAFRNHELRRPLQPRVMRRIHEMGGVAWR</sequence>
<dbReference type="OrthoDB" id="9771846at2"/>
<keyword evidence="5" id="KW-0614">Plasmid</keyword>
<name>C5B4B0_METEA</name>
<dbReference type="AlphaFoldDB" id="C5B4B0"/>
<dbReference type="RefSeq" id="WP_012753769.1">
    <property type="nucleotide sequence ID" value="NC_012811.1"/>
</dbReference>
<protein>
    <submittedName>
        <fullName evidence="5">Glycosyl transferase, family 2</fullName>
    </submittedName>
</protein>
<keyword evidence="2" id="KW-0328">Glycosyltransferase</keyword>